<gene>
    <name evidence="1" type="ORF">CPSG_09866</name>
</gene>
<evidence type="ECO:0000313" key="2">
    <source>
        <dbReference type="Proteomes" id="UP000002497"/>
    </source>
</evidence>
<dbReference type="VEuPathDB" id="FungiDB:CPSG_09866"/>
<keyword evidence="2" id="KW-1185">Reference proteome</keyword>
<sequence>MEVKRHKWTVARLLGLHRITGKIFKSPPTRFQLFGTRAKYSGIFSQNWRAKECYVHRRVETSSASCFLQEGQYLHSALSQHLQRPILGWIME</sequence>
<name>E9DJ67_COCPS</name>
<dbReference type="HOGENOM" id="CLU_2413104_0_0_1"/>
<reference evidence="2" key="1">
    <citation type="journal article" date="2010" name="Genome Res.">
        <title>Population genomic sequencing of Coccidioides fungi reveals recent hybridization and transposon control.</title>
        <authorList>
            <person name="Neafsey D.E."/>
            <person name="Barker B.M."/>
            <person name="Sharpton T.J."/>
            <person name="Stajich J.E."/>
            <person name="Park D.J."/>
            <person name="Whiston E."/>
            <person name="Hung C.-Y."/>
            <person name="McMahan C."/>
            <person name="White J."/>
            <person name="Sykes S."/>
            <person name="Heiman D."/>
            <person name="Young S."/>
            <person name="Zeng Q."/>
            <person name="Abouelleil A."/>
            <person name="Aftuck L."/>
            <person name="Bessette D."/>
            <person name="Brown A."/>
            <person name="FitzGerald M."/>
            <person name="Lui A."/>
            <person name="Macdonald J.P."/>
            <person name="Priest M."/>
            <person name="Orbach M.J."/>
            <person name="Galgiani J.N."/>
            <person name="Kirkland T.N."/>
            <person name="Cole G.T."/>
            <person name="Birren B.W."/>
            <person name="Henn M.R."/>
            <person name="Taylor J.W."/>
            <person name="Rounsley S.D."/>
        </authorList>
    </citation>
    <scope>NUCLEOTIDE SEQUENCE [LARGE SCALE GENOMIC DNA]</scope>
    <source>
        <strain evidence="2">RMSCC 757 / Silveira</strain>
    </source>
</reference>
<dbReference type="AlphaFoldDB" id="E9DJ67"/>
<evidence type="ECO:0000313" key="1">
    <source>
        <dbReference type="EMBL" id="EFW13519.1"/>
    </source>
</evidence>
<organism evidence="2">
    <name type="scientific">Coccidioides posadasii (strain RMSCC 757 / Silveira)</name>
    <name type="common">Valley fever fungus</name>
    <dbReference type="NCBI Taxonomy" id="443226"/>
    <lineage>
        <taxon>Eukaryota</taxon>
        <taxon>Fungi</taxon>
        <taxon>Dikarya</taxon>
        <taxon>Ascomycota</taxon>
        <taxon>Pezizomycotina</taxon>
        <taxon>Eurotiomycetes</taxon>
        <taxon>Eurotiomycetidae</taxon>
        <taxon>Onygenales</taxon>
        <taxon>Onygenaceae</taxon>
        <taxon>Coccidioides</taxon>
    </lineage>
</organism>
<proteinExistence type="predicted"/>
<protein>
    <submittedName>
        <fullName evidence="1">Uncharacterized protein</fullName>
    </submittedName>
</protein>
<dbReference type="Proteomes" id="UP000002497">
    <property type="component" value="Unassembled WGS sequence"/>
</dbReference>
<accession>E9DJ67</accession>
<dbReference type="EMBL" id="GL636514">
    <property type="protein sequence ID" value="EFW13519.1"/>
    <property type="molecule type" value="Genomic_DNA"/>
</dbReference>
<reference evidence="2" key="2">
    <citation type="submission" date="2010-03" db="EMBL/GenBank/DDBJ databases">
        <title>The genome sequence of Coccidioides posadasii strain Silveira.</title>
        <authorList>
            <consortium name="The Broad Institute Genome Sequencing Center for Infectious Disease"/>
            <person name="Neafsey D."/>
            <person name="Orbach M."/>
            <person name="Henn M.R."/>
            <person name="Cole G.T."/>
            <person name="Galgiani J."/>
            <person name="Gardner M.J."/>
            <person name="Kirkland T.N."/>
            <person name="Taylor J.W."/>
            <person name="Young S.K."/>
            <person name="Zeng Q."/>
            <person name="Koehrsen M."/>
            <person name="Alvarado L."/>
            <person name="Berlin A."/>
            <person name="Borenstein D."/>
            <person name="Chapman S.B."/>
            <person name="Chen Z."/>
            <person name="Engels R."/>
            <person name="Freedman E."/>
            <person name="Gellesch M."/>
            <person name="Goldberg J."/>
            <person name="Griggs A."/>
            <person name="Gujja S."/>
            <person name="Heilman E."/>
            <person name="Heiman D."/>
            <person name="Howarth C."/>
            <person name="Jen D."/>
            <person name="Larson L."/>
            <person name="Mehta T."/>
            <person name="Neiman D."/>
            <person name="Park D."/>
            <person name="Pearson M."/>
            <person name="Richards J."/>
            <person name="Roberts A."/>
            <person name="Saif S."/>
            <person name="Shea T."/>
            <person name="Shenoy N."/>
            <person name="Sisk P."/>
            <person name="Stolte C."/>
            <person name="Sykes S."/>
            <person name="Walk T."/>
            <person name="White J."/>
            <person name="Yandava C."/>
            <person name="Haas B."/>
            <person name="Nusbaum C."/>
            <person name="Birren B."/>
        </authorList>
    </citation>
    <scope>NUCLEOTIDE SEQUENCE [LARGE SCALE GENOMIC DNA]</scope>
    <source>
        <strain evidence="2">RMSCC 757 / Silveira</strain>
    </source>
</reference>